<dbReference type="Proteomes" id="UP000026915">
    <property type="component" value="Chromosome 9"/>
</dbReference>
<dbReference type="Gramene" id="EOY33830">
    <property type="protein sequence ID" value="EOY33830"/>
    <property type="gene ID" value="TCM_041692"/>
</dbReference>
<name>A0A061GVF9_THECC</name>
<evidence type="ECO:0000313" key="1">
    <source>
        <dbReference type="EMBL" id="EOY33830.1"/>
    </source>
</evidence>
<dbReference type="InParanoid" id="A0A061GVF9"/>
<dbReference type="EMBL" id="CM001887">
    <property type="protein sequence ID" value="EOY33830.1"/>
    <property type="molecule type" value="Genomic_DNA"/>
</dbReference>
<dbReference type="AlphaFoldDB" id="A0A061GVF9"/>
<gene>
    <name evidence="1" type="ORF">TCM_041692</name>
</gene>
<sequence>MALFDQPLGLSLIWSWGMLKKPVAAIISILIFRNPLSNGDAPMLSHSSWGLFSTMKPRNAVCKAISREYRHNSSIIMS</sequence>
<protein>
    <submittedName>
        <fullName evidence="1">Uncharacterized protein</fullName>
    </submittedName>
</protein>
<proteinExistence type="predicted"/>
<organism evidence="1 2">
    <name type="scientific">Theobroma cacao</name>
    <name type="common">Cacao</name>
    <name type="synonym">Cocoa</name>
    <dbReference type="NCBI Taxonomy" id="3641"/>
    <lineage>
        <taxon>Eukaryota</taxon>
        <taxon>Viridiplantae</taxon>
        <taxon>Streptophyta</taxon>
        <taxon>Embryophyta</taxon>
        <taxon>Tracheophyta</taxon>
        <taxon>Spermatophyta</taxon>
        <taxon>Magnoliopsida</taxon>
        <taxon>eudicotyledons</taxon>
        <taxon>Gunneridae</taxon>
        <taxon>Pentapetalae</taxon>
        <taxon>rosids</taxon>
        <taxon>malvids</taxon>
        <taxon>Malvales</taxon>
        <taxon>Malvaceae</taxon>
        <taxon>Byttnerioideae</taxon>
        <taxon>Theobroma</taxon>
    </lineage>
</organism>
<accession>A0A061GVF9</accession>
<reference evidence="1 2" key="1">
    <citation type="journal article" date="2013" name="Genome Biol.">
        <title>The genome sequence of the most widely cultivated cacao type and its use to identify candidate genes regulating pod color.</title>
        <authorList>
            <person name="Motamayor J.C."/>
            <person name="Mockaitis K."/>
            <person name="Schmutz J."/>
            <person name="Haiminen N."/>
            <person name="Iii D.L."/>
            <person name="Cornejo O."/>
            <person name="Findley S.D."/>
            <person name="Zheng P."/>
            <person name="Utro F."/>
            <person name="Royaert S."/>
            <person name="Saski C."/>
            <person name="Jenkins J."/>
            <person name="Podicheti R."/>
            <person name="Zhao M."/>
            <person name="Scheffler B.E."/>
            <person name="Stack J.C."/>
            <person name="Feltus F.A."/>
            <person name="Mustiga G.M."/>
            <person name="Amores F."/>
            <person name="Phillips W."/>
            <person name="Marelli J.P."/>
            <person name="May G.D."/>
            <person name="Shapiro H."/>
            <person name="Ma J."/>
            <person name="Bustamante C.D."/>
            <person name="Schnell R.J."/>
            <person name="Main D."/>
            <person name="Gilbert D."/>
            <person name="Parida L."/>
            <person name="Kuhn D.N."/>
        </authorList>
    </citation>
    <scope>NUCLEOTIDE SEQUENCE [LARGE SCALE GENOMIC DNA]</scope>
    <source>
        <strain evidence="2">cv. Matina 1-6</strain>
    </source>
</reference>
<dbReference type="HOGENOM" id="CLU_2626970_0_0_1"/>
<keyword evidence="2" id="KW-1185">Reference proteome</keyword>
<evidence type="ECO:0000313" key="2">
    <source>
        <dbReference type="Proteomes" id="UP000026915"/>
    </source>
</evidence>